<feature type="signal peptide" evidence="3">
    <location>
        <begin position="1"/>
        <end position="22"/>
    </location>
</feature>
<feature type="chain" id="PRO_5027588654" evidence="3">
    <location>
        <begin position="23"/>
        <end position="333"/>
    </location>
</feature>
<dbReference type="AlphaFoldDB" id="A0A6P4EMH3"/>
<dbReference type="InterPro" id="IPR043504">
    <property type="entry name" value="Peptidase_S1_PA_chymotrypsin"/>
</dbReference>
<dbReference type="PROSITE" id="PS50240">
    <property type="entry name" value="TRYPSIN_DOM"/>
    <property type="match status" value="1"/>
</dbReference>
<dbReference type="Pfam" id="PF00089">
    <property type="entry name" value="Trypsin"/>
    <property type="match status" value="1"/>
</dbReference>
<protein>
    <submittedName>
        <fullName evidence="5">Chymotrypsinogen B-like</fullName>
    </submittedName>
</protein>
<dbReference type="GO" id="GO:0004252">
    <property type="term" value="F:serine-type endopeptidase activity"/>
    <property type="evidence" value="ECO:0007669"/>
    <property type="project" value="InterPro"/>
</dbReference>
<gene>
    <name evidence="5" type="primary">LOC108044770</name>
</gene>
<feature type="domain" description="Peptidase S1" evidence="4">
    <location>
        <begin position="87"/>
        <end position="324"/>
    </location>
</feature>
<evidence type="ECO:0000313" key="5">
    <source>
        <dbReference type="RefSeq" id="XP_016979400.1"/>
    </source>
</evidence>
<dbReference type="InterPro" id="IPR051487">
    <property type="entry name" value="Ser/Thr_Proteases_Immune/Dev"/>
</dbReference>
<keyword evidence="1" id="KW-1015">Disulfide bond</keyword>
<keyword evidence="3" id="KW-0732">Signal</keyword>
<dbReference type="GO" id="GO:0006508">
    <property type="term" value="P:proteolysis"/>
    <property type="evidence" value="ECO:0007669"/>
    <property type="project" value="InterPro"/>
</dbReference>
<evidence type="ECO:0000256" key="2">
    <source>
        <dbReference type="ARBA" id="ARBA00024195"/>
    </source>
</evidence>
<dbReference type="PANTHER" id="PTHR24256">
    <property type="entry name" value="TRYPTASE-RELATED"/>
    <property type="match status" value="1"/>
</dbReference>
<dbReference type="GeneID" id="108044770"/>
<evidence type="ECO:0000256" key="3">
    <source>
        <dbReference type="SAM" id="SignalP"/>
    </source>
</evidence>
<dbReference type="RefSeq" id="XP_016979400.1">
    <property type="nucleotide sequence ID" value="XM_017123911.1"/>
</dbReference>
<dbReference type="CDD" id="cd00190">
    <property type="entry name" value="Tryp_SPc"/>
    <property type="match status" value="1"/>
</dbReference>
<sequence length="333" mass="37473">MVCHHGLRSILCLLLAIYEVKARFCTGSIENKCVPLESCRIDSSNRYSNWGCRTTETCCAESDIIQHRLPIMRECGHVNKKTVTFTLAGLENMAQEAEQPWVVAVLDATRLKYKASGSLIAQDLVLTANQVIADLNANELIVRAGEWDFSTNTERDQHVDVAVRNIVRHPDFSGVNGANNVALLFLADSFPLTRNIGLICLPPPNRNFITRQCIVGGWDEFKEDRLSKTMKRTEVPVIDSQTCERQQLEYYPPEFSLDNSLLCVDGRNSWKGYRGVPLACPLQSDPQRYELAGILSFGFLHPGNIPPVFTDVSKIRSWIDQERSCLIPIVNYP</sequence>
<proteinExistence type="inferred from homology"/>
<reference evidence="5" key="1">
    <citation type="submission" date="2025-08" db="UniProtKB">
        <authorList>
            <consortium name="RefSeq"/>
        </authorList>
    </citation>
    <scope>IDENTIFICATION</scope>
</reference>
<dbReference type="Gene3D" id="2.40.10.10">
    <property type="entry name" value="Trypsin-like serine proteases"/>
    <property type="match status" value="1"/>
</dbReference>
<name>A0A6P4EMH3_DRORH</name>
<evidence type="ECO:0000256" key="1">
    <source>
        <dbReference type="ARBA" id="ARBA00023157"/>
    </source>
</evidence>
<evidence type="ECO:0000259" key="4">
    <source>
        <dbReference type="PROSITE" id="PS50240"/>
    </source>
</evidence>
<comment type="similarity">
    <text evidence="2">Belongs to the peptidase S1 family. CLIP subfamily.</text>
</comment>
<dbReference type="RefSeq" id="XP_016979400.2">
    <property type="nucleotide sequence ID" value="XM_017123911.2"/>
</dbReference>
<organism evidence="5">
    <name type="scientific">Drosophila rhopaloa</name>
    <name type="common">Fruit fly</name>
    <dbReference type="NCBI Taxonomy" id="1041015"/>
    <lineage>
        <taxon>Eukaryota</taxon>
        <taxon>Metazoa</taxon>
        <taxon>Ecdysozoa</taxon>
        <taxon>Arthropoda</taxon>
        <taxon>Hexapoda</taxon>
        <taxon>Insecta</taxon>
        <taxon>Pterygota</taxon>
        <taxon>Neoptera</taxon>
        <taxon>Endopterygota</taxon>
        <taxon>Diptera</taxon>
        <taxon>Brachycera</taxon>
        <taxon>Muscomorpha</taxon>
        <taxon>Ephydroidea</taxon>
        <taxon>Drosophilidae</taxon>
        <taxon>Drosophila</taxon>
        <taxon>Sophophora</taxon>
    </lineage>
</organism>
<dbReference type="OrthoDB" id="5949700at2759"/>
<dbReference type="SMART" id="SM00020">
    <property type="entry name" value="Tryp_SPc"/>
    <property type="match status" value="1"/>
</dbReference>
<dbReference type="InterPro" id="IPR009003">
    <property type="entry name" value="Peptidase_S1_PA"/>
</dbReference>
<dbReference type="InterPro" id="IPR001254">
    <property type="entry name" value="Trypsin_dom"/>
</dbReference>
<dbReference type="SUPFAM" id="SSF50494">
    <property type="entry name" value="Trypsin-like serine proteases"/>
    <property type="match status" value="1"/>
</dbReference>
<accession>A0A6P4EMH3</accession>